<accession>A0A841IQK0</accession>
<evidence type="ECO:0000256" key="2">
    <source>
        <dbReference type="ARBA" id="ARBA00005417"/>
    </source>
</evidence>
<keyword evidence="4" id="KW-0547">Nucleotide-binding</keyword>
<dbReference type="InterPro" id="IPR003439">
    <property type="entry name" value="ABC_transporter-like_ATP-bd"/>
</dbReference>
<name>A0A841IQK0_9ACTN</name>
<dbReference type="GO" id="GO:0005886">
    <property type="term" value="C:plasma membrane"/>
    <property type="evidence" value="ECO:0007669"/>
    <property type="project" value="UniProtKB-SubCell"/>
</dbReference>
<dbReference type="Gene3D" id="3.40.50.300">
    <property type="entry name" value="P-loop containing nucleotide triphosphate hydrolases"/>
    <property type="match status" value="1"/>
</dbReference>
<evidence type="ECO:0000256" key="1">
    <source>
        <dbReference type="ARBA" id="ARBA00004202"/>
    </source>
</evidence>
<evidence type="ECO:0000256" key="4">
    <source>
        <dbReference type="ARBA" id="ARBA00022741"/>
    </source>
</evidence>
<keyword evidence="9" id="KW-1185">Reference proteome</keyword>
<sequence>MNDTAIEAVGLTKSYGGSPAVAGIDLRVPRGEVFSLLGPNGAGKSTTVEILEGFRRRDGGTVSVLGEDPGQAGRRWRSRIGIVWQRETMLPKVPVRDLVRHFAGYHPSAHDPDEVVERVGLAAKARALPDSLSGGQRRRLDVALGIVGRPELLFLDEPTTGFDPEARRSFWELIGDLARRGTTIVLTTHYLEEAEALADRVCVLAGGRVRALGAPADLGGRAAARATVSWTEDGGHREVRTREPTRVVAELAARFSGEVPGLGVHRPTLEEIYLSLVSGPAGSGTAGEGTA</sequence>
<dbReference type="InterPro" id="IPR003593">
    <property type="entry name" value="AAA+_ATPase"/>
</dbReference>
<evidence type="ECO:0000313" key="9">
    <source>
        <dbReference type="Proteomes" id="UP000536604"/>
    </source>
</evidence>
<dbReference type="GO" id="GO:0005524">
    <property type="term" value="F:ATP binding"/>
    <property type="evidence" value="ECO:0007669"/>
    <property type="project" value="UniProtKB-KW"/>
</dbReference>
<comment type="similarity">
    <text evidence="2">Belongs to the ABC transporter superfamily.</text>
</comment>
<dbReference type="InterPro" id="IPR050763">
    <property type="entry name" value="ABC_transporter_ATP-binding"/>
</dbReference>
<proteinExistence type="inferred from homology"/>
<reference evidence="8 9" key="1">
    <citation type="submission" date="2020-08" db="EMBL/GenBank/DDBJ databases">
        <title>Genomic Encyclopedia of Type Strains, Phase III (KMG-III): the genomes of soil and plant-associated and newly described type strains.</title>
        <authorList>
            <person name="Whitman W."/>
        </authorList>
    </citation>
    <scope>NUCLEOTIDE SEQUENCE [LARGE SCALE GENOMIC DNA]</scope>
    <source>
        <strain evidence="8 9">CECT 8712</strain>
    </source>
</reference>
<organism evidence="8 9">
    <name type="scientific">Nocardiopsis algeriensis</name>
    <dbReference type="NCBI Taxonomy" id="1478215"/>
    <lineage>
        <taxon>Bacteria</taxon>
        <taxon>Bacillati</taxon>
        <taxon>Actinomycetota</taxon>
        <taxon>Actinomycetes</taxon>
        <taxon>Streptosporangiales</taxon>
        <taxon>Nocardiopsidaceae</taxon>
        <taxon>Nocardiopsis</taxon>
    </lineage>
</organism>
<dbReference type="SUPFAM" id="SSF52540">
    <property type="entry name" value="P-loop containing nucleoside triphosphate hydrolases"/>
    <property type="match status" value="1"/>
</dbReference>
<dbReference type="SMART" id="SM00382">
    <property type="entry name" value="AAA"/>
    <property type="match status" value="1"/>
</dbReference>
<evidence type="ECO:0000256" key="3">
    <source>
        <dbReference type="ARBA" id="ARBA00022448"/>
    </source>
</evidence>
<keyword evidence="6" id="KW-0046">Antibiotic resistance</keyword>
<comment type="subcellular location">
    <subcellularLocation>
        <location evidence="1">Cell membrane</location>
        <topology evidence="1">Peripheral membrane protein</topology>
    </subcellularLocation>
</comment>
<dbReference type="AlphaFoldDB" id="A0A841IQK0"/>
<dbReference type="PROSITE" id="PS00211">
    <property type="entry name" value="ABC_TRANSPORTER_1"/>
    <property type="match status" value="1"/>
</dbReference>
<dbReference type="InterPro" id="IPR017871">
    <property type="entry name" value="ABC_transporter-like_CS"/>
</dbReference>
<gene>
    <name evidence="8" type="ORF">FHS13_002426</name>
</gene>
<comment type="caution">
    <text evidence="8">The sequence shown here is derived from an EMBL/GenBank/DDBJ whole genome shotgun (WGS) entry which is preliminary data.</text>
</comment>
<dbReference type="Proteomes" id="UP000536604">
    <property type="component" value="Unassembled WGS sequence"/>
</dbReference>
<dbReference type="RefSeq" id="WP_184291540.1">
    <property type="nucleotide sequence ID" value="NZ_JACHJO010000006.1"/>
</dbReference>
<keyword evidence="3" id="KW-0813">Transport</keyword>
<dbReference type="InterPro" id="IPR027417">
    <property type="entry name" value="P-loop_NTPase"/>
</dbReference>
<protein>
    <submittedName>
        <fullName evidence="8">ABC-2 type transport system ATP-binding protein</fullName>
    </submittedName>
</protein>
<evidence type="ECO:0000259" key="7">
    <source>
        <dbReference type="PROSITE" id="PS50893"/>
    </source>
</evidence>
<evidence type="ECO:0000313" key="8">
    <source>
        <dbReference type="EMBL" id="MBB6120474.1"/>
    </source>
</evidence>
<dbReference type="PANTHER" id="PTHR42711">
    <property type="entry name" value="ABC TRANSPORTER ATP-BINDING PROTEIN"/>
    <property type="match status" value="1"/>
</dbReference>
<keyword evidence="5 8" id="KW-0067">ATP-binding</keyword>
<dbReference type="EMBL" id="JACHJO010000006">
    <property type="protein sequence ID" value="MBB6120474.1"/>
    <property type="molecule type" value="Genomic_DNA"/>
</dbReference>
<dbReference type="CDD" id="cd03230">
    <property type="entry name" value="ABC_DR_subfamily_A"/>
    <property type="match status" value="1"/>
</dbReference>
<feature type="domain" description="ABC transporter" evidence="7">
    <location>
        <begin position="6"/>
        <end position="231"/>
    </location>
</feature>
<dbReference type="GO" id="GO:0016887">
    <property type="term" value="F:ATP hydrolysis activity"/>
    <property type="evidence" value="ECO:0007669"/>
    <property type="project" value="InterPro"/>
</dbReference>
<dbReference type="PANTHER" id="PTHR42711:SF5">
    <property type="entry name" value="ABC TRANSPORTER ATP-BINDING PROTEIN NATA"/>
    <property type="match status" value="1"/>
</dbReference>
<evidence type="ECO:0000256" key="5">
    <source>
        <dbReference type="ARBA" id="ARBA00022840"/>
    </source>
</evidence>
<dbReference type="PROSITE" id="PS50893">
    <property type="entry name" value="ABC_TRANSPORTER_2"/>
    <property type="match status" value="1"/>
</dbReference>
<evidence type="ECO:0000256" key="6">
    <source>
        <dbReference type="ARBA" id="ARBA00023251"/>
    </source>
</evidence>
<dbReference type="GO" id="GO:0046677">
    <property type="term" value="P:response to antibiotic"/>
    <property type="evidence" value="ECO:0007669"/>
    <property type="project" value="UniProtKB-KW"/>
</dbReference>
<dbReference type="Pfam" id="PF00005">
    <property type="entry name" value="ABC_tran"/>
    <property type="match status" value="1"/>
</dbReference>